<name>A0A0M3IYV9_ANISI</name>
<reference evidence="2 3" key="2">
    <citation type="submission" date="2018-11" db="EMBL/GenBank/DDBJ databases">
        <authorList>
            <consortium name="Pathogen Informatics"/>
        </authorList>
    </citation>
    <scope>NUCLEOTIDE SEQUENCE [LARGE SCALE GENOMIC DNA]</scope>
</reference>
<evidence type="ECO:0000256" key="1">
    <source>
        <dbReference type="SAM" id="MobiDB-lite"/>
    </source>
</evidence>
<proteinExistence type="predicted"/>
<gene>
    <name evidence="2" type="ORF">ASIM_LOCUS342</name>
</gene>
<sequence>MEGCNGSGTKCGSSESQKGSQLYRPTRERISDSSEENQDDQRHRQIVGLEEDKASSLTCLTGPLIISAVVIKF</sequence>
<evidence type="ECO:0000313" key="4">
    <source>
        <dbReference type="WBParaSite" id="ASIM_0000043801-mRNA-1"/>
    </source>
</evidence>
<dbReference type="EMBL" id="UYRR01000182">
    <property type="protein sequence ID" value="VDK17612.1"/>
    <property type="molecule type" value="Genomic_DNA"/>
</dbReference>
<feature type="region of interest" description="Disordered" evidence="1">
    <location>
        <begin position="1"/>
        <end position="43"/>
    </location>
</feature>
<reference evidence="4" key="1">
    <citation type="submission" date="2017-02" db="UniProtKB">
        <authorList>
            <consortium name="WormBaseParasite"/>
        </authorList>
    </citation>
    <scope>IDENTIFICATION</scope>
</reference>
<keyword evidence="3" id="KW-1185">Reference proteome</keyword>
<evidence type="ECO:0000313" key="2">
    <source>
        <dbReference type="EMBL" id="VDK17612.1"/>
    </source>
</evidence>
<protein>
    <submittedName>
        <fullName evidence="2 4">Uncharacterized protein</fullName>
    </submittedName>
</protein>
<dbReference type="Proteomes" id="UP000267096">
    <property type="component" value="Unassembled WGS sequence"/>
</dbReference>
<accession>A0A0M3IYV9</accession>
<dbReference type="WBParaSite" id="ASIM_0000043801-mRNA-1">
    <property type="protein sequence ID" value="ASIM_0000043801-mRNA-1"/>
    <property type="gene ID" value="ASIM_0000043801"/>
</dbReference>
<evidence type="ECO:0000313" key="3">
    <source>
        <dbReference type="Proteomes" id="UP000267096"/>
    </source>
</evidence>
<organism evidence="4">
    <name type="scientific">Anisakis simplex</name>
    <name type="common">Herring worm</name>
    <dbReference type="NCBI Taxonomy" id="6269"/>
    <lineage>
        <taxon>Eukaryota</taxon>
        <taxon>Metazoa</taxon>
        <taxon>Ecdysozoa</taxon>
        <taxon>Nematoda</taxon>
        <taxon>Chromadorea</taxon>
        <taxon>Rhabditida</taxon>
        <taxon>Spirurina</taxon>
        <taxon>Ascaridomorpha</taxon>
        <taxon>Ascaridoidea</taxon>
        <taxon>Anisakidae</taxon>
        <taxon>Anisakis</taxon>
        <taxon>Anisakis simplex complex</taxon>
    </lineage>
</organism>
<feature type="compositionally biased region" description="Polar residues" evidence="1">
    <location>
        <begin position="7"/>
        <end position="20"/>
    </location>
</feature>
<dbReference type="AlphaFoldDB" id="A0A0M3IYV9"/>